<comment type="caution">
    <text evidence="2">The sequence shown here is derived from an EMBL/GenBank/DDBJ whole genome shotgun (WGS) entry which is preliminary data.</text>
</comment>
<dbReference type="CDD" id="cd24082">
    <property type="entry name" value="ASKHA_NBD_GspK-like"/>
    <property type="match status" value="1"/>
</dbReference>
<organism evidence="2 3">
    <name type="scientific">Roseomonas elaeocarpi</name>
    <dbReference type="NCBI Taxonomy" id="907779"/>
    <lineage>
        <taxon>Bacteria</taxon>
        <taxon>Pseudomonadati</taxon>
        <taxon>Pseudomonadota</taxon>
        <taxon>Alphaproteobacteria</taxon>
        <taxon>Acetobacterales</taxon>
        <taxon>Roseomonadaceae</taxon>
        <taxon>Roseomonas</taxon>
    </lineage>
</organism>
<dbReference type="PANTHER" id="PTHR43190:SF3">
    <property type="entry name" value="N-ACETYL-D-GLUCOSAMINE KINASE"/>
    <property type="match status" value="1"/>
</dbReference>
<name>A0ABV6JQM9_9PROT</name>
<reference evidence="2 3" key="1">
    <citation type="submission" date="2024-09" db="EMBL/GenBank/DDBJ databases">
        <authorList>
            <person name="Sun Q."/>
            <person name="Mori K."/>
        </authorList>
    </citation>
    <scope>NUCLEOTIDE SEQUENCE [LARGE SCALE GENOMIC DNA]</scope>
    <source>
        <strain evidence="2 3">TBRC 5777</strain>
    </source>
</reference>
<dbReference type="InterPro" id="IPR043129">
    <property type="entry name" value="ATPase_NBD"/>
</dbReference>
<sequence>MITPRYVLALDGGGSKTEAELRRADGTLLARGRGGPANLFRDRDGALAAVESLWQRCCDGAALDPETARGETALSAGLAGVSAAGAVEAFGHAFRGFGAAHLSSDAFVALLGGFGGAPGVLLSVGTGTVACLRDRDGGFRRLGGWGFPVGDRGGGAWLGLQLLTAWLEHRDGVHTAESSALLWRAVEERLGTDRTAILAWLREAAPAHFATLAPLVAEAALRGDAFAAALLDEAATHLARLALALEPSAGVPVLVGGGLAPALRPRLARILGSTLLAQGRQPTPLHGAWLVGTGRFPPELAAPPSPHPGSKGAA</sequence>
<dbReference type="RefSeq" id="WP_377043332.1">
    <property type="nucleotide sequence ID" value="NZ_JBHLUN010000004.1"/>
</dbReference>
<evidence type="ECO:0000313" key="3">
    <source>
        <dbReference type="Proteomes" id="UP001589865"/>
    </source>
</evidence>
<keyword evidence="3" id="KW-1185">Reference proteome</keyword>
<protein>
    <submittedName>
        <fullName evidence="2">BadF/BadG/BcrA/BcrD ATPase family protein</fullName>
    </submittedName>
</protein>
<dbReference type="InterPro" id="IPR002731">
    <property type="entry name" value="ATPase_BadF"/>
</dbReference>
<dbReference type="Gene3D" id="3.30.420.40">
    <property type="match status" value="2"/>
</dbReference>
<evidence type="ECO:0000313" key="2">
    <source>
        <dbReference type="EMBL" id="MFC0407612.1"/>
    </source>
</evidence>
<feature type="domain" description="ATPase BadF/BadG/BcrA/BcrD type" evidence="1">
    <location>
        <begin position="10"/>
        <end position="260"/>
    </location>
</feature>
<evidence type="ECO:0000259" key="1">
    <source>
        <dbReference type="Pfam" id="PF01869"/>
    </source>
</evidence>
<proteinExistence type="predicted"/>
<dbReference type="PANTHER" id="PTHR43190">
    <property type="entry name" value="N-ACETYL-D-GLUCOSAMINE KINASE"/>
    <property type="match status" value="1"/>
</dbReference>
<accession>A0ABV6JQM9</accession>
<dbReference type="SUPFAM" id="SSF53067">
    <property type="entry name" value="Actin-like ATPase domain"/>
    <property type="match status" value="2"/>
</dbReference>
<dbReference type="InterPro" id="IPR052519">
    <property type="entry name" value="Euk-type_GlcNAc_Kinase"/>
</dbReference>
<dbReference type="EMBL" id="JBHLUN010000004">
    <property type="protein sequence ID" value="MFC0407612.1"/>
    <property type="molecule type" value="Genomic_DNA"/>
</dbReference>
<gene>
    <name evidence="2" type="ORF">ACFFGY_05085</name>
</gene>
<dbReference type="Pfam" id="PF01869">
    <property type="entry name" value="BcrAD_BadFG"/>
    <property type="match status" value="1"/>
</dbReference>
<dbReference type="Proteomes" id="UP001589865">
    <property type="component" value="Unassembled WGS sequence"/>
</dbReference>